<feature type="region of interest" description="Disordered" evidence="1">
    <location>
        <begin position="69"/>
        <end position="94"/>
    </location>
</feature>
<sequence length="452" mass="49408">MDPIDPAGFTHPEADPRALLYFEWLQRRESGCAVDDFAEEVRDLARAVPPRAADCWRLLARMETALRDPNWPYDEDPADDPHGTNPIPAVAEPLPASAPPARFYDRILGGWLGRCTGSTLGKPLDNGLRWPPQRIRAYLERADAYPLTDYVPVLAPMPEGYELCWGWPESMLDRVDGCPRDDDLDYPVLGLHVLEQLGVDFTAEELAAEWLQRLPFLQTAYAERVAYRNLIDGLRPPETARRRNPYREWTGAMSRADIYGYICPGDPAAAARLAARDARLSHTGNGVWAAMWAAALVAAAFTADARDAMTAALSVIPEHSRLAVALAQVLDDHRRGIGWAQATATVHARHDHYPWGHAIPNACLAAIGILWGAGDFTETIGLTVQAGGAAGATGATAGSVCGVLLGAAAIPEHWTRPLHDRLRSAVAGYDGVRISVLARRTFDLSRMHVLGR</sequence>
<protein>
    <recommendedName>
        <fullName evidence="4">ADP-ribosylglycohydrolase family protein</fullName>
    </recommendedName>
</protein>
<dbReference type="SUPFAM" id="SSF101478">
    <property type="entry name" value="ADP-ribosylglycohydrolase"/>
    <property type="match status" value="1"/>
</dbReference>
<gene>
    <name evidence="2" type="ORF">NRB56_28350</name>
</gene>
<proteinExistence type="predicted"/>
<keyword evidence="3" id="KW-1185">Reference proteome</keyword>
<evidence type="ECO:0008006" key="4">
    <source>
        <dbReference type="Google" id="ProtNLM"/>
    </source>
</evidence>
<name>A0A7K0DPD7_9NOCA</name>
<accession>A0A7K0DPD7</accession>
<reference evidence="2 3" key="1">
    <citation type="submission" date="2019-10" db="EMBL/GenBank/DDBJ databases">
        <title>Nocardia macrotermitis sp. nov. and Nocardia aurantia sp. nov., isolated from the gut of fungus growing-termite Macrotermes natalensis.</title>
        <authorList>
            <person name="Benndorf R."/>
            <person name="Schwitalla J."/>
            <person name="Martin K."/>
            <person name="De Beer W."/>
            <person name="Kaster A.-K."/>
            <person name="Vollmers J."/>
            <person name="Poulsen M."/>
            <person name="Beemelmanns C."/>
        </authorList>
    </citation>
    <scope>NUCLEOTIDE SEQUENCE [LARGE SCALE GENOMIC DNA]</scope>
    <source>
        <strain evidence="2 3">RB56</strain>
    </source>
</reference>
<organism evidence="2 3">
    <name type="scientific">Nocardia aurantia</name>
    <dbReference type="NCBI Taxonomy" id="2585199"/>
    <lineage>
        <taxon>Bacteria</taxon>
        <taxon>Bacillati</taxon>
        <taxon>Actinomycetota</taxon>
        <taxon>Actinomycetes</taxon>
        <taxon>Mycobacteriales</taxon>
        <taxon>Nocardiaceae</taxon>
        <taxon>Nocardia</taxon>
    </lineage>
</organism>
<dbReference type="InterPro" id="IPR036705">
    <property type="entry name" value="Ribosyl_crysJ1_sf"/>
</dbReference>
<dbReference type="Proteomes" id="UP000431401">
    <property type="component" value="Unassembled WGS sequence"/>
</dbReference>
<dbReference type="Pfam" id="PF03747">
    <property type="entry name" value="ADP_ribosyl_GH"/>
    <property type="match status" value="1"/>
</dbReference>
<evidence type="ECO:0000313" key="2">
    <source>
        <dbReference type="EMBL" id="MQY27252.1"/>
    </source>
</evidence>
<comment type="caution">
    <text evidence="2">The sequence shown here is derived from an EMBL/GenBank/DDBJ whole genome shotgun (WGS) entry which is preliminary data.</text>
</comment>
<evidence type="ECO:0000313" key="3">
    <source>
        <dbReference type="Proteomes" id="UP000431401"/>
    </source>
</evidence>
<evidence type="ECO:0000256" key="1">
    <source>
        <dbReference type="SAM" id="MobiDB-lite"/>
    </source>
</evidence>
<dbReference type="RefSeq" id="WP_227837640.1">
    <property type="nucleotide sequence ID" value="NZ_WEGI01000005.1"/>
</dbReference>
<dbReference type="Gene3D" id="1.10.4080.10">
    <property type="entry name" value="ADP-ribosylation/Crystallin J1"/>
    <property type="match status" value="1"/>
</dbReference>
<dbReference type="AlphaFoldDB" id="A0A7K0DPD7"/>
<dbReference type="EMBL" id="WEGI01000005">
    <property type="protein sequence ID" value="MQY27252.1"/>
    <property type="molecule type" value="Genomic_DNA"/>
</dbReference>
<dbReference type="InterPro" id="IPR005502">
    <property type="entry name" value="Ribosyl_crysJ1"/>
</dbReference>